<dbReference type="GO" id="GO:0006107">
    <property type="term" value="P:oxaloacetate metabolic process"/>
    <property type="evidence" value="ECO:0007669"/>
    <property type="project" value="UniProtKB-UniRule"/>
</dbReference>
<dbReference type="RefSeq" id="WP_010878983.1">
    <property type="nucleotide sequence ID" value="NZ_CP006577.1"/>
</dbReference>
<accession>A0A075WER8</accession>
<proteinExistence type="inferred from homology"/>
<evidence type="ECO:0000256" key="4">
    <source>
        <dbReference type="HAMAP-Rule" id="MF_01904"/>
    </source>
</evidence>
<dbReference type="AlphaFoldDB" id="A0A075WER8"/>
<evidence type="ECO:0000256" key="2">
    <source>
        <dbReference type="ARBA" id="ARBA00023239"/>
    </source>
</evidence>
<keyword evidence="6" id="KW-0670">Pyruvate</keyword>
<reference evidence="6 7" key="1">
    <citation type="submission" date="2013-07" db="EMBL/GenBank/DDBJ databases">
        <title>Genome of Archaeoglobus fulgidus.</title>
        <authorList>
            <person name="Fiebig A."/>
            <person name="Birkeland N.-K."/>
        </authorList>
    </citation>
    <scope>NUCLEOTIDE SEQUENCE [LARGE SCALE GENOMIC DNA]</scope>
    <source>
        <strain evidence="6 7">DSM 8774</strain>
    </source>
</reference>
<name>A0A075WER8_ARCFL</name>
<dbReference type="HAMAP" id="MF_01904">
    <property type="entry name" value="PEPcase_type2"/>
    <property type="match status" value="1"/>
</dbReference>
<keyword evidence="1 4" id="KW-0460">Magnesium</keyword>
<dbReference type="PIRSF" id="PIRSF006677">
    <property type="entry name" value="UCP006677"/>
    <property type="match status" value="1"/>
</dbReference>
<dbReference type="GO" id="GO:0006099">
    <property type="term" value="P:tricarboxylic acid cycle"/>
    <property type="evidence" value="ECO:0007669"/>
    <property type="project" value="InterPro"/>
</dbReference>
<dbReference type="EC" id="4.1.1.31" evidence="4 5"/>
<dbReference type="GO" id="GO:0008964">
    <property type="term" value="F:phosphoenolpyruvate carboxylase activity"/>
    <property type="evidence" value="ECO:0007669"/>
    <property type="project" value="UniProtKB-UniRule"/>
</dbReference>
<evidence type="ECO:0000313" key="7">
    <source>
        <dbReference type="Proteomes" id="UP000028501"/>
    </source>
</evidence>
<comment type="catalytic activity">
    <reaction evidence="4">
        <text>oxaloacetate + phosphate = phosphoenolpyruvate + hydrogencarbonate</text>
        <dbReference type="Rhea" id="RHEA:28370"/>
        <dbReference type="ChEBI" id="CHEBI:16452"/>
        <dbReference type="ChEBI" id="CHEBI:17544"/>
        <dbReference type="ChEBI" id="CHEBI:43474"/>
        <dbReference type="ChEBI" id="CHEBI:58702"/>
        <dbReference type="EC" id="4.1.1.31"/>
    </reaction>
</comment>
<dbReference type="Proteomes" id="UP000028501">
    <property type="component" value="Chromosome"/>
</dbReference>
<keyword evidence="2 4" id="KW-0456">Lyase</keyword>
<dbReference type="KEGG" id="afg:AFULGI_00017370"/>
<dbReference type="HOGENOM" id="CLU_517433_0_0_2"/>
<comment type="cofactor">
    <cofactor evidence="4">
        <name>Mg(2+)</name>
        <dbReference type="ChEBI" id="CHEBI:18420"/>
    </cofactor>
</comment>
<dbReference type="SUPFAM" id="SSF51621">
    <property type="entry name" value="Phosphoenolpyruvate/pyruvate domain"/>
    <property type="match status" value="1"/>
</dbReference>
<dbReference type="NCBIfam" id="TIGR02751">
    <property type="entry name" value="PEPCase_arch"/>
    <property type="match status" value="1"/>
</dbReference>
<gene>
    <name evidence="4" type="primary">ppcA</name>
    <name evidence="6" type="ORF">AFULGI_00017370</name>
</gene>
<evidence type="ECO:0000256" key="1">
    <source>
        <dbReference type="ARBA" id="ARBA00022842"/>
    </source>
</evidence>
<dbReference type="GeneID" id="24795232"/>
<dbReference type="GO" id="GO:0000287">
    <property type="term" value="F:magnesium ion binding"/>
    <property type="evidence" value="ECO:0007669"/>
    <property type="project" value="UniProtKB-UniRule"/>
</dbReference>
<dbReference type="InterPro" id="IPR007566">
    <property type="entry name" value="PEP_COase_arc-type"/>
</dbReference>
<evidence type="ECO:0000313" key="6">
    <source>
        <dbReference type="EMBL" id="AIG98496.1"/>
    </source>
</evidence>
<comment type="function">
    <text evidence="4">Catalyzes the irreversible beta-carboxylation of phosphoenolpyruvate (PEP) to form oxaloacetate (OAA), a four-carbon dicarboxylic acid source for the tricarboxylic acid cycle.</text>
</comment>
<dbReference type="SMR" id="A0A075WER8"/>
<evidence type="ECO:0000256" key="3">
    <source>
        <dbReference type="ARBA" id="ARBA00023300"/>
    </source>
</evidence>
<dbReference type="EMBL" id="CP006577">
    <property type="protein sequence ID" value="AIG98496.1"/>
    <property type="molecule type" value="Genomic_DNA"/>
</dbReference>
<dbReference type="Pfam" id="PF14010">
    <property type="entry name" value="PEPcase_2"/>
    <property type="match status" value="1"/>
</dbReference>
<sequence length="471" mass="54166">MVPRVMSTQHPDNARIPFFAASEVLNGEDEVREAYYVFSHFKCDEQMWDFEGKEADAHIVRKLLSSYYDFFSSRPLGKDFRLTMRVPNPEIEKGEAKLLAETLEMIPRSYDYVRSLGIEHPPIFEVILPMTRSAEEVMKVHAFYRDFVAGKGRFELLGEKVSDWLGDFLPEEIKVIPLFEDRDSLMRAAEISERYAEWAELDELRVFLARSDPAMNYGFVAATIYVKKALYDLSQLGISTYPILGVGSCPFRGGFSPKNLSVLDEFPSVYTFTVQSAFKYDYEFGDVRRAIKRAKEAARRKSDYVDEEHLQVAEKLKDGYRRRIAKIAEIVNRISSRIPRRRMRKLHVGLFGYSRGEEIKLPRAITFCASLYSIGLPSEIIGIAEMSDKDYEAVCEVFKNFDGMMESAMSLFNPESLKIVDLSMDFERAKELFGYEPDERHLEKTNEIIKQIDGDIKNLVVEAGILRGFLG</sequence>
<keyword evidence="3 4" id="KW-0120">Carbon dioxide fixation</keyword>
<dbReference type="GO" id="GO:0015977">
    <property type="term" value="P:carbon fixation"/>
    <property type="evidence" value="ECO:0007669"/>
    <property type="project" value="UniProtKB-UniRule"/>
</dbReference>
<evidence type="ECO:0000256" key="5">
    <source>
        <dbReference type="NCBIfam" id="TIGR02751"/>
    </source>
</evidence>
<comment type="subunit">
    <text evidence="4">Homotetramer.</text>
</comment>
<comment type="similarity">
    <text evidence="4">Belongs to the PEPCase type 2 family.</text>
</comment>
<organism evidence="6 7">
    <name type="scientific">Archaeoglobus fulgidus DSM 8774</name>
    <dbReference type="NCBI Taxonomy" id="1344584"/>
    <lineage>
        <taxon>Archaea</taxon>
        <taxon>Methanobacteriati</taxon>
        <taxon>Methanobacteriota</taxon>
        <taxon>Archaeoglobi</taxon>
        <taxon>Archaeoglobales</taxon>
        <taxon>Archaeoglobaceae</taxon>
        <taxon>Archaeoglobus</taxon>
    </lineage>
</organism>
<protein>
    <recommendedName>
        <fullName evidence="4 5">Phosphoenolpyruvate carboxylase</fullName>
        <shortName evidence="4">PEPC</shortName>
        <shortName evidence="4">PEPCase</shortName>
        <ecNumber evidence="4 5">4.1.1.31</ecNumber>
    </recommendedName>
</protein>
<dbReference type="InterPro" id="IPR015813">
    <property type="entry name" value="Pyrv/PenolPyrv_kinase-like_dom"/>
</dbReference>